<accession>A0A6L5QXV8</accession>
<dbReference type="InterPro" id="IPR002145">
    <property type="entry name" value="CopG"/>
</dbReference>
<reference evidence="2 3" key="1">
    <citation type="submission" date="2019-11" db="EMBL/GenBank/DDBJ databases">
        <title>Agromyces kandeliae sp. nov., isolated from mangrove soil.</title>
        <authorList>
            <person name="Wang R."/>
        </authorList>
    </citation>
    <scope>NUCLEOTIDE SEQUENCE [LARGE SCALE GENOMIC DNA]</scope>
    <source>
        <strain evidence="2 3">Q22</strain>
    </source>
</reference>
<evidence type="ECO:0000313" key="3">
    <source>
        <dbReference type="Proteomes" id="UP000476511"/>
    </source>
</evidence>
<sequence length="76" mass="8511">MVADGRTVPMAMTLRLDEAHDELLEALAARLGRSKTEVVQIALDDFAERADKSARTRAAFDRVRSRDADLLDRLAR</sequence>
<name>A0A6L5QXV8_9MICO</name>
<feature type="domain" description="Ribbon-helix-helix protein CopG" evidence="1">
    <location>
        <begin position="13"/>
        <end position="49"/>
    </location>
</feature>
<dbReference type="AlphaFoldDB" id="A0A6L5QXV8"/>
<dbReference type="EMBL" id="WKJD01000001">
    <property type="protein sequence ID" value="MRX42114.1"/>
    <property type="molecule type" value="Genomic_DNA"/>
</dbReference>
<dbReference type="SUPFAM" id="SSF47598">
    <property type="entry name" value="Ribbon-helix-helix"/>
    <property type="match status" value="1"/>
</dbReference>
<dbReference type="Pfam" id="PF01402">
    <property type="entry name" value="RHH_1"/>
    <property type="match status" value="1"/>
</dbReference>
<comment type="caution">
    <text evidence="2">The sequence shown here is derived from an EMBL/GenBank/DDBJ whole genome shotgun (WGS) entry which is preliminary data.</text>
</comment>
<proteinExistence type="predicted"/>
<evidence type="ECO:0000259" key="1">
    <source>
        <dbReference type="Pfam" id="PF01402"/>
    </source>
</evidence>
<evidence type="ECO:0000313" key="2">
    <source>
        <dbReference type="EMBL" id="MRX42114.1"/>
    </source>
</evidence>
<dbReference type="InterPro" id="IPR010985">
    <property type="entry name" value="Ribbon_hlx_hlx"/>
</dbReference>
<keyword evidence="3" id="KW-1185">Reference proteome</keyword>
<organism evidence="2 3">
    <name type="scientific">Agromyces kandeliae</name>
    <dbReference type="NCBI Taxonomy" id="2666141"/>
    <lineage>
        <taxon>Bacteria</taxon>
        <taxon>Bacillati</taxon>
        <taxon>Actinomycetota</taxon>
        <taxon>Actinomycetes</taxon>
        <taxon>Micrococcales</taxon>
        <taxon>Microbacteriaceae</taxon>
        <taxon>Agromyces</taxon>
    </lineage>
</organism>
<gene>
    <name evidence="2" type="ORF">GJR97_00040</name>
</gene>
<dbReference type="GO" id="GO:0006355">
    <property type="term" value="P:regulation of DNA-templated transcription"/>
    <property type="evidence" value="ECO:0007669"/>
    <property type="project" value="InterPro"/>
</dbReference>
<protein>
    <submittedName>
        <fullName evidence="2">Ribbon-helix-helix protein, CopG family</fullName>
    </submittedName>
</protein>
<dbReference type="Proteomes" id="UP000476511">
    <property type="component" value="Unassembled WGS sequence"/>
</dbReference>